<dbReference type="PROSITE" id="PS51880">
    <property type="entry name" value="TGS"/>
    <property type="match status" value="1"/>
</dbReference>
<dbReference type="NCBIfam" id="TIGR00691">
    <property type="entry name" value="spoT_relA"/>
    <property type="match status" value="1"/>
</dbReference>
<dbReference type="Pfam" id="PF13328">
    <property type="entry name" value="HD_4"/>
    <property type="match status" value="1"/>
</dbReference>
<dbReference type="SUPFAM" id="SSF109604">
    <property type="entry name" value="HD-domain/PDEase-like"/>
    <property type="match status" value="1"/>
</dbReference>
<evidence type="ECO:0000313" key="6">
    <source>
        <dbReference type="Proteomes" id="UP000677687"/>
    </source>
</evidence>
<name>A0A8T4KSW5_9ARCH</name>
<proteinExistence type="inferred from homology"/>
<comment type="caution">
    <text evidence="5">The sequence shown here is derived from an EMBL/GenBank/DDBJ whole genome shotgun (WGS) entry which is preliminary data.</text>
</comment>
<dbReference type="InterPro" id="IPR002912">
    <property type="entry name" value="ACT_dom"/>
</dbReference>
<reference evidence="5" key="2">
    <citation type="submission" date="2021-05" db="EMBL/GenBank/DDBJ databases">
        <title>Protein family content uncovers lineage relationships and bacterial pathway maintenance mechanisms in DPANN archaea.</title>
        <authorList>
            <person name="Castelle C.J."/>
            <person name="Meheust R."/>
            <person name="Jaffe A.L."/>
            <person name="Seitz K."/>
            <person name="Gong X."/>
            <person name="Baker B.J."/>
            <person name="Banfield J.F."/>
        </authorList>
    </citation>
    <scope>NUCLEOTIDE SEQUENCE</scope>
    <source>
        <strain evidence="5">RIFCSPHIGHO2_01_FULL_AR10_44_11</strain>
    </source>
</reference>
<dbReference type="InterPro" id="IPR004811">
    <property type="entry name" value="RelA/Spo_fam"/>
</dbReference>
<dbReference type="PANTHER" id="PTHR21262">
    <property type="entry name" value="GUANOSINE-3',5'-BIS DIPHOSPHATE 3'-PYROPHOSPHOHYDROLASE"/>
    <property type="match status" value="1"/>
</dbReference>
<dbReference type="AlphaFoldDB" id="A0A8T4KSW5"/>
<dbReference type="Gene3D" id="3.10.20.30">
    <property type="match status" value="1"/>
</dbReference>
<sequence length="630" mass="70792">MAKGSIAELLENLQEYETKEHIAGAQKAFELARGIYGNELRESKKFCIKHLVEVAGIVAGLRLDCNAVSAALLHDAVADGRISAAEIEKATNRETAALVDGLAKLKRISLKIKNIAEMENMRKVLLATSKDIRTLIILLAERVAELGEIGRLGGEKQKELAEENLNIYAPIAHKMGMNRIKDLLEDSSLKYLKPEIYSKLAGMLSAYQKEKEKSLEKARQALKKKFEGLRINAEIQGRTKHIYSIYRKIYERNIKFNEIYDLVALRVITGSVKECYELLGMIHSIWNPLPGRFDDYIARPKPNMYQSLHTTVIGPDNKPIEIQIRTLEMHRIAEDGIAAHWRYKGEMGEKDYDKKLLWLKEIYDWQRGKEEKGNIDSLKIDFFENNIFVLTPKGEVIELPEGSTPIDFAYAIHSDLGGKCERAKVNGKLVSLSYALESGDNVEIVTSPEQMPKSAWLNFVKTSKAREKIREALQIQAAKPPKARKRGVRQVIIKASDKRLRLAKCCSPLPGDEVVGILTTKRKISVHRANCENIKILGSREKIVSVDFSGGKGKFPASFAVEAKDRPNLLSDILNLISRDSVIISSAEAKSLGKEQTACKFVVMVSRPEQLERIINNLSNAKGITRAYRV</sequence>
<gene>
    <name evidence="5" type="ORF">J4415_00275</name>
</gene>
<dbReference type="FunFam" id="3.30.460.10:FF:000001">
    <property type="entry name" value="GTP pyrophosphokinase RelA"/>
    <property type="match status" value="1"/>
</dbReference>
<dbReference type="PANTHER" id="PTHR21262:SF31">
    <property type="entry name" value="GTP PYROPHOSPHOKINASE"/>
    <property type="match status" value="1"/>
</dbReference>
<dbReference type="Pfam" id="PF02824">
    <property type="entry name" value="TGS"/>
    <property type="match status" value="1"/>
</dbReference>
<dbReference type="InterPro" id="IPR012675">
    <property type="entry name" value="Beta-grasp_dom_sf"/>
</dbReference>
<dbReference type="Gene3D" id="3.30.460.10">
    <property type="entry name" value="Beta Polymerase, domain 2"/>
    <property type="match status" value="1"/>
</dbReference>
<reference evidence="5" key="1">
    <citation type="submission" date="2021-03" db="EMBL/GenBank/DDBJ databases">
        <authorList>
            <person name="Jaffe A."/>
        </authorList>
    </citation>
    <scope>NUCLEOTIDE SEQUENCE</scope>
    <source>
        <strain evidence="5">RIFCSPHIGHO2_01_FULL_AR10_44_11</strain>
    </source>
</reference>
<feature type="domain" description="ACT" evidence="3">
    <location>
        <begin position="558"/>
        <end position="630"/>
    </location>
</feature>
<feature type="domain" description="TGS" evidence="4">
    <location>
        <begin position="383"/>
        <end position="446"/>
    </location>
</feature>
<dbReference type="CDD" id="cd01668">
    <property type="entry name" value="TGS_RSH"/>
    <property type="match status" value="1"/>
</dbReference>
<feature type="coiled-coil region" evidence="2">
    <location>
        <begin position="204"/>
        <end position="232"/>
    </location>
</feature>
<evidence type="ECO:0000313" key="5">
    <source>
        <dbReference type="EMBL" id="MBS3057044.1"/>
    </source>
</evidence>
<accession>A0A8T4KSW5</accession>
<keyword evidence="2" id="KW-0175">Coiled coil</keyword>
<dbReference type="InterPro" id="IPR045865">
    <property type="entry name" value="ACT-like_dom_sf"/>
</dbReference>
<dbReference type="FunFam" id="3.10.20.30:FF:000002">
    <property type="entry name" value="GTP pyrophosphokinase (RelA/SpoT)"/>
    <property type="match status" value="1"/>
</dbReference>
<evidence type="ECO:0000256" key="1">
    <source>
        <dbReference type="ARBA" id="ARBA00007476"/>
    </source>
</evidence>
<dbReference type="InterPro" id="IPR012676">
    <property type="entry name" value="TGS-like"/>
</dbReference>
<dbReference type="CDD" id="cd05399">
    <property type="entry name" value="NT_Rel-Spo_like"/>
    <property type="match status" value="1"/>
</dbReference>
<dbReference type="Proteomes" id="UP000677687">
    <property type="component" value="Unassembled WGS sequence"/>
</dbReference>
<dbReference type="PROSITE" id="PS51671">
    <property type="entry name" value="ACT"/>
    <property type="match status" value="1"/>
</dbReference>
<dbReference type="InterPro" id="IPR033655">
    <property type="entry name" value="TGS_RelA/SpoT"/>
</dbReference>
<dbReference type="InterPro" id="IPR043519">
    <property type="entry name" value="NT_sf"/>
</dbReference>
<dbReference type="Pfam" id="PF04607">
    <property type="entry name" value="RelA_SpoT"/>
    <property type="match status" value="1"/>
</dbReference>
<dbReference type="Pfam" id="PF13291">
    <property type="entry name" value="ACT_4"/>
    <property type="match status" value="1"/>
</dbReference>
<dbReference type="Gene3D" id="1.10.3210.10">
    <property type="entry name" value="Hypothetical protein af1432"/>
    <property type="match status" value="1"/>
</dbReference>
<protein>
    <submittedName>
        <fullName evidence="5">Bifunctional (P)ppGpp synthetase/guanosine-3',5'-bis(Diphosphate) 3'-pyrophosphohydrolase</fullName>
    </submittedName>
</protein>
<dbReference type="InterPro" id="IPR007685">
    <property type="entry name" value="RelA_SpoT"/>
</dbReference>
<dbReference type="Gene3D" id="3.30.70.260">
    <property type="match status" value="1"/>
</dbReference>
<evidence type="ECO:0000256" key="2">
    <source>
        <dbReference type="SAM" id="Coils"/>
    </source>
</evidence>
<dbReference type="SUPFAM" id="SSF81271">
    <property type="entry name" value="TGS-like"/>
    <property type="match status" value="1"/>
</dbReference>
<dbReference type="GO" id="GO:0005886">
    <property type="term" value="C:plasma membrane"/>
    <property type="evidence" value="ECO:0007669"/>
    <property type="project" value="TreeGrafter"/>
</dbReference>
<dbReference type="CDD" id="cd04876">
    <property type="entry name" value="ACT_RelA-SpoT"/>
    <property type="match status" value="1"/>
</dbReference>
<organism evidence="5 6">
    <name type="scientific">Candidatus Iainarchaeum sp</name>
    <dbReference type="NCBI Taxonomy" id="3101447"/>
    <lineage>
        <taxon>Archaea</taxon>
        <taxon>Candidatus Iainarchaeota</taxon>
        <taxon>Candidatus Iainarchaeia</taxon>
        <taxon>Candidatus Iainarchaeales</taxon>
        <taxon>Candidatus Iainarchaeaceae</taxon>
        <taxon>Candidatus Iainarchaeum</taxon>
    </lineage>
</organism>
<dbReference type="InterPro" id="IPR004095">
    <property type="entry name" value="TGS"/>
</dbReference>
<dbReference type="SMART" id="SM00954">
    <property type="entry name" value="RelA_SpoT"/>
    <property type="match status" value="1"/>
</dbReference>
<dbReference type="GO" id="GO:0015969">
    <property type="term" value="P:guanosine tetraphosphate metabolic process"/>
    <property type="evidence" value="ECO:0007669"/>
    <property type="project" value="InterPro"/>
</dbReference>
<dbReference type="SUPFAM" id="SSF81301">
    <property type="entry name" value="Nucleotidyltransferase"/>
    <property type="match status" value="1"/>
</dbReference>
<comment type="similarity">
    <text evidence="1">Belongs to the RelA/SpoT family.</text>
</comment>
<evidence type="ECO:0000259" key="3">
    <source>
        <dbReference type="PROSITE" id="PS51671"/>
    </source>
</evidence>
<evidence type="ECO:0000259" key="4">
    <source>
        <dbReference type="PROSITE" id="PS51880"/>
    </source>
</evidence>
<dbReference type="EMBL" id="JAGVWD010000004">
    <property type="protein sequence ID" value="MBS3057044.1"/>
    <property type="molecule type" value="Genomic_DNA"/>
</dbReference>
<dbReference type="SUPFAM" id="SSF55021">
    <property type="entry name" value="ACT-like"/>
    <property type="match status" value="1"/>
</dbReference>